<name>A0A560HMC0_9PROT</name>
<evidence type="ECO:0000313" key="1">
    <source>
        <dbReference type="EMBL" id="TWB47688.1"/>
    </source>
</evidence>
<dbReference type="EMBL" id="VITT01000033">
    <property type="protein sequence ID" value="TWB47688.1"/>
    <property type="molecule type" value="Genomic_DNA"/>
</dbReference>
<dbReference type="AlphaFoldDB" id="A0A560HMC0"/>
<dbReference type="Proteomes" id="UP000318050">
    <property type="component" value="Unassembled WGS sequence"/>
</dbReference>
<proteinExistence type="predicted"/>
<sequence>MTPPLHSSYTHGYVWVAACTPPIAVADPPHGDWPAPSGGAAAAWLQELATRGP</sequence>
<comment type="caution">
    <text evidence="1">The sequence shown here is derived from an EMBL/GenBank/DDBJ whole genome shotgun (WGS) entry which is preliminary data.</text>
</comment>
<organism evidence="1 2">
    <name type="scientific">Nitrospirillum amazonense</name>
    <dbReference type="NCBI Taxonomy" id="28077"/>
    <lineage>
        <taxon>Bacteria</taxon>
        <taxon>Pseudomonadati</taxon>
        <taxon>Pseudomonadota</taxon>
        <taxon>Alphaproteobacteria</taxon>
        <taxon>Rhodospirillales</taxon>
        <taxon>Azospirillaceae</taxon>
        <taxon>Nitrospirillum</taxon>
    </lineage>
</organism>
<gene>
    <name evidence="1" type="ORF">FBZ92_13361</name>
</gene>
<accession>A0A560HMC0</accession>
<evidence type="ECO:0000313" key="2">
    <source>
        <dbReference type="Proteomes" id="UP000318050"/>
    </source>
</evidence>
<reference evidence="1 2" key="1">
    <citation type="submission" date="2019-06" db="EMBL/GenBank/DDBJ databases">
        <title>Genomic Encyclopedia of Type Strains, Phase IV (KMG-V): Genome sequencing to study the core and pangenomes of soil and plant-associated prokaryotes.</title>
        <authorList>
            <person name="Whitman W."/>
        </authorList>
    </citation>
    <scope>NUCLEOTIDE SEQUENCE [LARGE SCALE GENOMIC DNA]</scope>
    <source>
        <strain evidence="1 2">BR 11140</strain>
    </source>
</reference>
<protein>
    <submittedName>
        <fullName evidence="1">Uncharacterized protein</fullName>
    </submittedName>
</protein>